<evidence type="ECO:0000259" key="2">
    <source>
        <dbReference type="Pfam" id="PF01648"/>
    </source>
</evidence>
<organism evidence="3 4">
    <name type="scientific">Algibacter aquimarinus</name>
    <dbReference type="NCBI Taxonomy" id="1136748"/>
    <lineage>
        <taxon>Bacteria</taxon>
        <taxon>Pseudomonadati</taxon>
        <taxon>Bacteroidota</taxon>
        <taxon>Flavobacteriia</taxon>
        <taxon>Flavobacteriales</taxon>
        <taxon>Flavobacteriaceae</taxon>
        <taxon>Algibacter</taxon>
    </lineage>
</organism>
<dbReference type="Gene3D" id="3.90.470.20">
    <property type="entry name" value="4'-phosphopantetheinyl transferase domain"/>
    <property type="match status" value="1"/>
</dbReference>
<keyword evidence="1" id="KW-0808">Transferase</keyword>
<evidence type="ECO:0000313" key="3">
    <source>
        <dbReference type="EMBL" id="GAA4968228.1"/>
    </source>
</evidence>
<dbReference type="SUPFAM" id="SSF56214">
    <property type="entry name" value="4'-phosphopantetheinyl transferase"/>
    <property type="match status" value="1"/>
</dbReference>
<sequence>MVGNDIVDISEAKRTSNWQRPRFLEKLFTNNEQGIIKNAPNPFLKVWQLWSMKEAAYKLYTQLYPSKFYNPKGFACFMKEDFGIVKFKMFQCYVTTQITSEYIISEARLNQEWMTSKVIKFENKNPQKQSKTIRKALIETGIDRFDISTEQVKILSSKYGIPSLQIPSKIVPLSITHHGYYGAFAIS</sequence>
<protein>
    <recommendedName>
        <fullName evidence="2">4'-phosphopantetheinyl transferase domain-containing protein</fullName>
    </recommendedName>
</protein>
<proteinExistence type="predicted"/>
<dbReference type="InterPro" id="IPR037143">
    <property type="entry name" value="4-PPantetheinyl_Trfase_dom_sf"/>
</dbReference>
<evidence type="ECO:0000256" key="1">
    <source>
        <dbReference type="ARBA" id="ARBA00022679"/>
    </source>
</evidence>
<gene>
    <name evidence="3" type="ORF">GCM10023315_17230</name>
</gene>
<keyword evidence="4" id="KW-1185">Reference proteome</keyword>
<feature type="domain" description="4'-phosphopantetheinyl transferase" evidence="2">
    <location>
        <begin position="2"/>
        <end position="61"/>
    </location>
</feature>
<evidence type="ECO:0000313" key="4">
    <source>
        <dbReference type="Proteomes" id="UP001501692"/>
    </source>
</evidence>
<reference evidence="4" key="1">
    <citation type="journal article" date="2019" name="Int. J. Syst. Evol. Microbiol.">
        <title>The Global Catalogue of Microorganisms (GCM) 10K type strain sequencing project: providing services to taxonomists for standard genome sequencing and annotation.</title>
        <authorList>
            <consortium name="The Broad Institute Genomics Platform"/>
            <consortium name="The Broad Institute Genome Sequencing Center for Infectious Disease"/>
            <person name="Wu L."/>
            <person name="Ma J."/>
        </authorList>
    </citation>
    <scope>NUCLEOTIDE SEQUENCE [LARGE SCALE GENOMIC DNA]</scope>
    <source>
        <strain evidence="4">JCM 18287</strain>
    </source>
</reference>
<dbReference type="EMBL" id="BAABJK010000004">
    <property type="protein sequence ID" value="GAA4968228.1"/>
    <property type="molecule type" value="Genomic_DNA"/>
</dbReference>
<name>A0ABP9HDH3_9FLAO</name>
<comment type="caution">
    <text evidence="3">The sequence shown here is derived from an EMBL/GenBank/DDBJ whole genome shotgun (WGS) entry which is preliminary data.</text>
</comment>
<dbReference type="Pfam" id="PF01648">
    <property type="entry name" value="ACPS"/>
    <property type="match status" value="1"/>
</dbReference>
<dbReference type="InterPro" id="IPR008278">
    <property type="entry name" value="4-PPantetheinyl_Trfase_dom"/>
</dbReference>
<dbReference type="RefSeq" id="WP_345167113.1">
    <property type="nucleotide sequence ID" value="NZ_BAABJK010000004.1"/>
</dbReference>
<dbReference type="Proteomes" id="UP001501692">
    <property type="component" value="Unassembled WGS sequence"/>
</dbReference>
<accession>A0ABP9HDH3</accession>